<dbReference type="Gene3D" id="1.10.510.10">
    <property type="entry name" value="Transferase(Phosphotransferase) domain 1"/>
    <property type="match status" value="1"/>
</dbReference>
<evidence type="ECO:0000313" key="3">
    <source>
        <dbReference type="Proteomes" id="UP000631114"/>
    </source>
</evidence>
<reference evidence="2 3" key="1">
    <citation type="submission" date="2020-10" db="EMBL/GenBank/DDBJ databases">
        <title>The Coptis chinensis genome and diversification of protoberbering-type alkaloids.</title>
        <authorList>
            <person name="Wang B."/>
            <person name="Shu S."/>
            <person name="Song C."/>
            <person name="Liu Y."/>
        </authorList>
    </citation>
    <scope>NUCLEOTIDE SEQUENCE [LARGE SCALE GENOMIC DNA]</scope>
    <source>
        <strain evidence="2">HL-2020</strain>
        <tissue evidence="2">Leaf</tissue>
    </source>
</reference>
<dbReference type="InterPro" id="IPR001245">
    <property type="entry name" value="Ser-Thr/Tyr_kinase_cat_dom"/>
</dbReference>
<evidence type="ECO:0000259" key="1">
    <source>
        <dbReference type="PROSITE" id="PS50011"/>
    </source>
</evidence>
<dbReference type="AlphaFoldDB" id="A0A835LHE6"/>
<dbReference type="EMBL" id="JADFTS010000008">
    <property type="protein sequence ID" value="KAF9591849.1"/>
    <property type="molecule type" value="Genomic_DNA"/>
</dbReference>
<dbReference type="InterPro" id="IPR000719">
    <property type="entry name" value="Prot_kinase_dom"/>
</dbReference>
<dbReference type="OrthoDB" id="1895016at2759"/>
<name>A0A835LHE6_9MAGN</name>
<dbReference type="PANTHER" id="PTHR46146:SF23">
    <property type="entry name" value="PROTEIN KINASE DOMAIN-CONTAINING PROTEIN"/>
    <property type="match status" value="1"/>
</dbReference>
<dbReference type="PANTHER" id="PTHR46146">
    <property type="entry name" value="SERINE/THREONINE-PROTEIN KINASE-LIKE PROTEIN CCR4"/>
    <property type="match status" value="1"/>
</dbReference>
<feature type="domain" description="Protein kinase" evidence="1">
    <location>
        <begin position="1"/>
        <end position="227"/>
    </location>
</feature>
<keyword evidence="3" id="KW-1185">Reference proteome</keyword>
<dbReference type="Proteomes" id="UP000631114">
    <property type="component" value="Unassembled WGS sequence"/>
</dbReference>
<comment type="caution">
    <text evidence="2">The sequence shown here is derived from an EMBL/GenBank/DDBJ whole genome shotgun (WGS) entry which is preliminary data.</text>
</comment>
<proteinExistence type="predicted"/>
<gene>
    <name evidence="2" type="ORF">IFM89_008644</name>
</gene>
<dbReference type="PROSITE" id="PS50011">
    <property type="entry name" value="PROTEIN_KINASE_DOM"/>
    <property type="match status" value="1"/>
</dbReference>
<dbReference type="GO" id="GO:0005524">
    <property type="term" value="F:ATP binding"/>
    <property type="evidence" value="ECO:0007669"/>
    <property type="project" value="InterPro"/>
</dbReference>
<dbReference type="SUPFAM" id="SSF56112">
    <property type="entry name" value="Protein kinase-like (PK-like)"/>
    <property type="match status" value="1"/>
</dbReference>
<dbReference type="InterPro" id="IPR011009">
    <property type="entry name" value="Kinase-like_dom_sf"/>
</dbReference>
<accession>A0A835LHE6</accession>
<organism evidence="2 3">
    <name type="scientific">Coptis chinensis</name>
    <dbReference type="NCBI Taxonomy" id="261450"/>
    <lineage>
        <taxon>Eukaryota</taxon>
        <taxon>Viridiplantae</taxon>
        <taxon>Streptophyta</taxon>
        <taxon>Embryophyta</taxon>
        <taxon>Tracheophyta</taxon>
        <taxon>Spermatophyta</taxon>
        <taxon>Magnoliopsida</taxon>
        <taxon>Ranunculales</taxon>
        <taxon>Ranunculaceae</taxon>
        <taxon>Coptidoideae</taxon>
        <taxon>Coptis</taxon>
    </lineage>
</organism>
<sequence>MPSRPSQTALSVFTNTEDQVLKSAAREDIELHWIVNMDLQEAEKKRITMEMRERQYSRRIKVAFKPMLEDIMRQLNLNPPIYENYLKNGMYNPSVQAWPGLNIFTHNSILIDEEHNARVADFGLSLLGPADSTSPLAELPAGSLGYLDPEYYRLHYLTTKSDVYSFGVLLLEILSGRKAIDMQFEEGNIVEWAVPQIKAGDIAAILDSALKTPKHLEALTRIANVAC</sequence>
<dbReference type="Pfam" id="PF07714">
    <property type="entry name" value="PK_Tyr_Ser-Thr"/>
    <property type="match status" value="1"/>
</dbReference>
<protein>
    <recommendedName>
        <fullName evidence="1">Protein kinase domain-containing protein</fullName>
    </recommendedName>
</protein>
<dbReference type="GO" id="GO:0004672">
    <property type="term" value="F:protein kinase activity"/>
    <property type="evidence" value="ECO:0007669"/>
    <property type="project" value="InterPro"/>
</dbReference>
<evidence type="ECO:0000313" key="2">
    <source>
        <dbReference type="EMBL" id="KAF9591849.1"/>
    </source>
</evidence>